<feature type="region of interest" description="Disordered" evidence="1">
    <location>
        <begin position="540"/>
        <end position="579"/>
    </location>
</feature>
<name>A0A6P4ZVV3_BRABE</name>
<feature type="compositionally biased region" description="Basic and acidic residues" evidence="1">
    <location>
        <begin position="542"/>
        <end position="553"/>
    </location>
</feature>
<dbReference type="InterPro" id="IPR027417">
    <property type="entry name" value="P-loop_NTPase"/>
</dbReference>
<dbReference type="Proteomes" id="UP000515135">
    <property type="component" value="Unplaced"/>
</dbReference>
<dbReference type="InterPro" id="IPR012547">
    <property type="entry name" value="PDDEXK_9"/>
</dbReference>
<dbReference type="OrthoDB" id="10275741at2759"/>
<dbReference type="Pfam" id="PF08011">
    <property type="entry name" value="PDDEXK_9"/>
    <property type="match status" value="1"/>
</dbReference>
<organism evidence="2 3">
    <name type="scientific">Branchiostoma belcheri</name>
    <name type="common">Amphioxus</name>
    <dbReference type="NCBI Taxonomy" id="7741"/>
    <lineage>
        <taxon>Eukaryota</taxon>
        <taxon>Metazoa</taxon>
        <taxon>Chordata</taxon>
        <taxon>Cephalochordata</taxon>
        <taxon>Leptocardii</taxon>
        <taxon>Amphioxiformes</taxon>
        <taxon>Branchiostomatidae</taxon>
        <taxon>Branchiostoma</taxon>
    </lineage>
</organism>
<accession>A0A6P4ZVV3</accession>
<keyword evidence="2" id="KW-1185">Reference proteome</keyword>
<dbReference type="AlphaFoldDB" id="A0A6P4ZVV3"/>
<dbReference type="Gene3D" id="3.40.50.300">
    <property type="entry name" value="P-loop containing nucleotide triphosphate hydrolases"/>
    <property type="match status" value="1"/>
</dbReference>
<dbReference type="GeneID" id="109482661"/>
<evidence type="ECO:0000313" key="3">
    <source>
        <dbReference type="RefSeq" id="XP_019641043.1"/>
    </source>
</evidence>
<protein>
    <submittedName>
        <fullName evidence="3">Uncharacterized protein LOC109482661</fullName>
    </submittedName>
</protein>
<sequence>MTSTTIDFRDQRHFSETFYQCWEELQNDPKENIGPYFVSDRNRASVDTLIHSIYSLYKGRHNHNGVLLTGWKSVGKTFLIESLRQVVRRKLDDRFITAYVLCSSGLKLPSEALYEEVLKCQPLREKLNSLPAEVQQITRRDINEMISFLASAGRRPIIAVDELQEAYIKTHEHRDKQIQGENFVKQLCAIGESRDALGWLTGSTRSVIALAYQHAGYEDILEKYIQYPSLNDSKYKERYLYTLRSPSDIRKLWEIVRETDWVPSDKDLIDIFRTTGGAIGRLVYLAEMGGDWEGQRRPRFNTDHFTDAHWYVLTRLIAKYSDVLKKTNSEHDLWDIQDITDGDLKAWLDEYNENCDPDDMIKDSFKYRLVDNYLLEKGEGVYSPNVQYLCEAPNLLQRNNNKFLGISTDLDEERPDYFVAKMADLVTSIPYDASKHINDKEGYVHIIFHTALYISNNRPISEPQTASGRADICVVTARKQVQYIFELKHTTKRSDVKKLQQEAMDQITAKGYDKMSFFDMDKPIWHVAIVHCSQPVTRGKPRPLEHICERVVPSKETATSPPTKRTRTTPPPTKKTRKR</sequence>
<dbReference type="KEGG" id="bbel:109482661"/>
<proteinExistence type="predicted"/>
<evidence type="ECO:0000313" key="2">
    <source>
        <dbReference type="Proteomes" id="UP000515135"/>
    </source>
</evidence>
<reference evidence="3" key="1">
    <citation type="submission" date="2025-08" db="UniProtKB">
        <authorList>
            <consortium name="RefSeq"/>
        </authorList>
    </citation>
    <scope>IDENTIFICATION</scope>
    <source>
        <tissue evidence="3">Gonad</tissue>
    </source>
</reference>
<dbReference type="RefSeq" id="XP_019641043.1">
    <property type="nucleotide sequence ID" value="XM_019785484.1"/>
</dbReference>
<gene>
    <name evidence="3" type="primary">LOC109482661</name>
</gene>
<dbReference type="SUPFAM" id="SSF52540">
    <property type="entry name" value="P-loop containing nucleoside triphosphate hydrolases"/>
    <property type="match status" value="1"/>
</dbReference>
<evidence type="ECO:0000256" key="1">
    <source>
        <dbReference type="SAM" id="MobiDB-lite"/>
    </source>
</evidence>